<dbReference type="OrthoDB" id="1600564at2759"/>
<feature type="signal peptide" evidence="1">
    <location>
        <begin position="1"/>
        <end position="16"/>
    </location>
</feature>
<dbReference type="RefSeq" id="XP_007860289.1">
    <property type="nucleotide sequence ID" value="XM_007862098.1"/>
</dbReference>
<gene>
    <name evidence="2" type="ORF">GLOTRDRAFT_32103</name>
</gene>
<feature type="chain" id="PRO_5004556414" evidence="1">
    <location>
        <begin position="17"/>
        <end position="167"/>
    </location>
</feature>
<organism evidence="2 3">
    <name type="scientific">Gloeophyllum trabeum (strain ATCC 11539 / FP-39264 / Madison 617)</name>
    <name type="common">Brown rot fungus</name>
    <dbReference type="NCBI Taxonomy" id="670483"/>
    <lineage>
        <taxon>Eukaryota</taxon>
        <taxon>Fungi</taxon>
        <taxon>Dikarya</taxon>
        <taxon>Basidiomycota</taxon>
        <taxon>Agaricomycotina</taxon>
        <taxon>Agaricomycetes</taxon>
        <taxon>Gloeophyllales</taxon>
        <taxon>Gloeophyllaceae</taxon>
        <taxon>Gloeophyllum</taxon>
    </lineage>
</organism>
<dbReference type="EMBL" id="KB469296">
    <property type="protein sequence ID" value="EPQ60041.1"/>
    <property type="molecule type" value="Genomic_DNA"/>
</dbReference>
<dbReference type="Proteomes" id="UP000030669">
    <property type="component" value="Unassembled WGS sequence"/>
</dbReference>
<sequence length="167" mass="17397">MSGTAILFALACVASALNLPRQFNDGVRLAISPSCGTIGGTPANVNAGLLPLNEYKNIVVFGDGYSSNGVTDGSNPAPPVVVPPSPKAGGRMSDGYVWTEYLANDSGATLNNYAVSFELCPAVFIDVSFAASRLTVLMLTSTSGRIQQMLRIQRAKASLLLVPPCLC</sequence>
<dbReference type="HOGENOM" id="CLU_1594712_0_0_1"/>
<dbReference type="InterPro" id="IPR036514">
    <property type="entry name" value="SGNH_hydro_sf"/>
</dbReference>
<dbReference type="Gene3D" id="3.40.50.1110">
    <property type="entry name" value="SGNH hydrolase"/>
    <property type="match status" value="1"/>
</dbReference>
<keyword evidence="1" id="KW-0732">Signal</keyword>
<dbReference type="OMA" id="TNGALWV"/>
<keyword evidence="3" id="KW-1185">Reference proteome</keyword>
<evidence type="ECO:0000256" key="1">
    <source>
        <dbReference type="SAM" id="SignalP"/>
    </source>
</evidence>
<protein>
    <submittedName>
        <fullName evidence="2">Uncharacterized protein</fullName>
    </submittedName>
</protein>
<dbReference type="eggNOG" id="ENOG502SKVX">
    <property type="taxonomic scope" value="Eukaryota"/>
</dbReference>
<reference evidence="2 3" key="1">
    <citation type="journal article" date="2012" name="Science">
        <title>The Paleozoic origin of enzymatic lignin decomposition reconstructed from 31 fungal genomes.</title>
        <authorList>
            <person name="Floudas D."/>
            <person name="Binder M."/>
            <person name="Riley R."/>
            <person name="Barry K."/>
            <person name="Blanchette R.A."/>
            <person name="Henrissat B."/>
            <person name="Martinez A.T."/>
            <person name="Otillar R."/>
            <person name="Spatafora J.W."/>
            <person name="Yadav J.S."/>
            <person name="Aerts A."/>
            <person name="Benoit I."/>
            <person name="Boyd A."/>
            <person name="Carlson A."/>
            <person name="Copeland A."/>
            <person name="Coutinho P.M."/>
            <person name="de Vries R.P."/>
            <person name="Ferreira P."/>
            <person name="Findley K."/>
            <person name="Foster B."/>
            <person name="Gaskell J."/>
            <person name="Glotzer D."/>
            <person name="Gorecki P."/>
            <person name="Heitman J."/>
            <person name="Hesse C."/>
            <person name="Hori C."/>
            <person name="Igarashi K."/>
            <person name="Jurgens J.A."/>
            <person name="Kallen N."/>
            <person name="Kersten P."/>
            <person name="Kohler A."/>
            <person name="Kuees U."/>
            <person name="Kumar T.K.A."/>
            <person name="Kuo A."/>
            <person name="LaButti K."/>
            <person name="Larrondo L.F."/>
            <person name="Lindquist E."/>
            <person name="Ling A."/>
            <person name="Lombard V."/>
            <person name="Lucas S."/>
            <person name="Lundell T."/>
            <person name="Martin R."/>
            <person name="McLaughlin D.J."/>
            <person name="Morgenstern I."/>
            <person name="Morin E."/>
            <person name="Murat C."/>
            <person name="Nagy L.G."/>
            <person name="Nolan M."/>
            <person name="Ohm R.A."/>
            <person name="Patyshakuliyeva A."/>
            <person name="Rokas A."/>
            <person name="Ruiz-Duenas F.J."/>
            <person name="Sabat G."/>
            <person name="Salamov A."/>
            <person name="Samejima M."/>
            <person name="Schmutz J."/>
            <person name="Slot J.C."/>
            <person name="St John F."/>
            <person name="Stenlid J."/>
            <person name="Sun H."/>
            <person name="Sun S."/>
            <person name="Syed K."/>
            <person name="Tsang A."/>
            <person name="Wiebenga A."/>
            <person name="Young D."/>
            <person name="Pisabarro A."/>
            <person name="Eastwood D.C."/>
            <person name="Martin F."/>
            <person name="Cullen D."/>
            <person name="Grigoriev I.V."/>
            <person name="Hibbett D.S."/>
        </authorList>
    </citation>
    <scope>NUCLEOTIDE SEQUENCE [LARGE SCALE GENOMIC DNA]</scope>
    <source>
        <strain evidence="2 3">ATCC 11539</strain>
    </source>
</reference>
<dbReference type="GeneID" id="19305427"/>
<name>S7QJZ6_GLOTA</name>
<dbReference type="KEGG" id="gtr:GLOTRDRAFT_32103"/>
<dbReference type="AlphaFoldDB" id="S7QJZ6"/>
<accession>S7QJZ6</accession>
<evidence type="ECO:0000313" key="3">
    <source>
        <dbReference type="Proteomes" id="UP000030669"/>
    </source>
</evidence>
<proteinExistence type="predicted"/>
<evidence type="ECO:0000313" key="2">
    <source>
        <dbReference type="EMBL" id="EPQ60041.1"/>
    </source>
</evidence>